<reference evidence="1 2" key="1">
    <citation type="submission" date="2016-04" db="EMBL/GenBank/DDBJ databases">
        <title>Genome analyses suggest a sexual origin of heterokaryosis in a supposedly ancient asexual fungus.</title>
        <authorList>
            <person name="Ropars J."/>
            <person name="Sedzielewska K."/>
            <person name="Noel J."/>
            <person name="Charron P."/>
            <person name="Farinelli L."/>
            <person name="Marton T."/>
            <person name="Kruger M."/>
            <person name="Pelin A."/>
            <person name="Brachmann A."/>
            <person name="Corradi N."/>
        </authorList>
    </citation>
    <scope>NUCLEOTIDE SEQUENCE [LARGE SCALE GENOMIC DNA]</scope>
    <source>
        <strain evidence="1 2">A5</strain>
    </source>
</reference>
<accession>A0A2N0NQ76</accession>
<dbReference type="EMBL" id="LLXJ01003693">
    <property type="protein sequence ID" value="PKB96716.1"/>
    <property type="molecule type" value="Genomic_DNA"/>
</dbReference>
<dbReference type="VEuPathDB" id="FungiDB:RhiirA1_392219"/>
<evidence type="ECO:0000313" key="1">
    <source>
        <dbReference type="EMBL" id="PKB96716.1"/>
    </source>
</evidence>
<gene>
    <name evidence="1" type="ORF">RhiirA5_385157</name>
</gene>
<organism evidence="1 2">
    <name type="scientific">Rhizophagus irregularis</name>
    <dbReference type="NCBI Taxonomy" id="588596"/>
    <lineage>
        <taxon>Eukaryota</taxon>
        <taxon>Fungi</taxon>
        <taxon>Fungi incertae sedis</taxon>
        <taxon>Mucoromycota</taxon>
        <taxon>Glomeromycotina</taxon>
        <taxon>Glomeromycetes</taxon>
        <taxon>Glomerales</taxon>
        <taxon>Glomeraceae</taxon>
        <taxon>Rhizophagus</taxon>
    </lineage>
</organism>
<dbReference type="VEuPathDB" id="FungiDB:FUN_017029"/>
<evidence type="ECO:0000313" key="2">
    <source>
        <dbReference type="Proteomes" id="UP000232722"/>
    </source>
</evidence>
<sequence length="265" mass="31193">MEHRGEKDYCVFRHQSIAIFNKRYAEFADLLYLLSFFLHPGYKEICWTRGTFRNLLMTADEIFKKMGRSNYARKELMHQMKLFCKCEKPFDVELGDTEFLTTWWISIEDSFPEGEDYLVQLALKLLSITPHVAGCERVWSNLGWLYGKRRNRLGLNKIESMHKLSAYYHAHAKQELPYYGIGNTNEEIRNILVDAHLNPGDDLIEVIDDDYESDDIEARIFDEEDDLIISRELNLDANAFIKDLDEIIEDSDNIDMEEENIQDIL</sequence>
<dbReference type="VEuPathDB" id="FungiDB:FUN_011519"/>
<reference evidence="1 2" key="2">
    <citation type="submission" date="2017-09" db="EMBL/GenBank/DDBJ databases">
        <title>Extensive intraspecific genome diversity in a model arbuscular mycorrhizal fungus.</title>
        <authorList>
            <person name="Chen E.C."/>
            <person name="Morin E."/>
            <person name="Beaudet D."/>
            <person name="Noel J."/>
            <person name="Ndikumana S."/>
            <person name="Charron P."/>
            <person name="St-Onge C."/>
            <person name="Giorgi J."/>
            <person name="Grigoriev I.V."/>
            <person name="Roux C."/>
            <person name="Martin F.M."/>
            <person name="Corradi N."/>
        </authorList>
    </citation>
    <scope>NUCLEOTIDE SEQUENCE [LARGE SCALE GENOMIC DNA]</scope>
    <source>
        <strain evidence="1 2">A5</strain>
    </source>
</reference>
<dbReference type="VEuPathDB" id="FungiDB:RhiirA1_473865"/>
<protein>
    <recommendedName>
        <fullName evidence="3">HAT C-terminal dimerisation domain-containing protein</fullName>
    </recommendedName>
</protein>
<dbReference type="VEuPathDB" id="FungiDB:RhiirFUN_016905"/>
<dbReference type="AlphaFoldDB" id="A0A2N0NQ76"/>
<proteinExistence type="predicted"/>
<dbReference type="SUPFAM" id="SSF53098">
    <property type="entry name" value="Ribonuclease H-like"/>
    <property type="match status" value="1"/>
</dbReference>
<dbReference type="InterPro" id="IPR012337">
    <property type="entry name" value="RNaseH-like_sf"/>
</dbReference>
<name>A0A2N0NQ76_9GLOM</name>
<evidence type="ECO:0008006" key="3">
    <source>
        <dbReference type="Google" id="ProtNLM"/>
    </source>
</evidence>
<dbReference type="Proteomes" id="UP000232722">
    <property type="component" value="Unassembled WGS sequence"/>
</dbReference>
<comment type="caution">
    <text evidence="1">The sequence shown here is derived from an EMBL/GenBank/DDBJ whole genome shotgun (WGS) entry which is preliminary data.</text>
</comment>